<name>A0ABT9RI54_9ACTN</name>
<comment type="caution">
    <text evidence="1">The sequence shown here is derived from an EMBL/GenBank/DDBJ whole genome shotgun (WGS) entry which is preliminary data.</text>
</comment>
<accession>A0ABT9RI54</accession>
<proteinExistence type="predicted"/>
<gene>
    <name evidence="1" type="ORF">J2S55_008029</name>
</gene>
<evidence type="ECO:0000313" key="1">
    <source>
        <dbReference type="EMBL" id="MDP9868763.1"/>
    </source>
</evidence>
<dbReference type="EMBL" id="JAUSRB010000002">
    <property type="protein sequence ID" value="MDP9868763.1"/>
    <property type="molecule type" value="Genomic_DNA"/>
</dbReference>
<reference evidence="1 2" key="1">
    <citation type="submission" date="2023-07" db="EMBL/GenBank/DDBJ databases">
        <title>Sequencing the genomes of 1000 actinobacteria strains.</title>
        <authorList>
            <person name="Klenk H.-P."/>
        </authorList>
    </citation>
    <scope>NUCLEOTIDE SEQUENCE [LARGE SCALE GENOMIC DNA]</scope>
    <source>
        <strain evidence="1 2">DSM 44109</strain>
    </source>
</reference>
<protein>
    <submittedName>
        <fullName evidence="1">Uncharacterized protein</fullName>
    </submittedName>
</protein>
<organism evidence="1 2">
    <name type="scientific">Streptosporangium brasiliense</name>
    <dbReference type="NCBI Taxonomy" id="47480"/>
    <lineage>
        <taxon>Bacteria</taxon>
        <taxon>Bacillati</taxon>
        <taxon>Actinomycetota</taxon>
        <taxon>Actinomycetes</taxon>
        <taxon>Streptosporangiales</taxon>
        <taxon>Streptosporangiaceae</taxon>
        <taxon>Streptosporangium</taxon>
    </lineage>
</organism>
<dbReference type="Proteomes" id="UP001230426">
    <property type="component" value="Unassembled WGS sequence"/>
</dbReference>
<evidence type="ECO:0000313" key="2">
    <source>
        <dbReference type="Proteomes" id="UP001230426"/>
    </source>
</evidence>
<keyword evidence="2" id="KW-1185">Reference proteome</keyword>
<sequence length="38" mass="4029">MPPTIRGSFTDADGTQPDFAAHWAVALEAEYGPLGEPL</sequence>